<organism evidence="2 3">
    <name type="scientific">Roseibium sediminicola</name>
    <dbReference type="NCBI Taxonomy" id="2933272"/>
    <lineage>
        <taxon>Bacteria</taxon>
        <taxon>Pseudomonadati</taxon>
        <taxon>Pseudomonadota</taxon>
        <taxon>Alphaproteobacteria</taxon>
        <taxon>Hyphomicrobiales</taxon>
        <taxon>Stappiaceae</taxon>
        <taxon>Roseibium</taxon>
    </lineage>
</organism>
<sequence length="87" mass="9575">MMRLDREALGAALLEARMTQDISLRGIEAVTGISRTTISRAERAHPDIFASAETVVVLCHFYQIDPRDYVEPVSRESTHETSEAGAG</sequence>
<dbReference type="Gene3D" id="1.10.260.40">
    <property type="entry name" value="lambda repressor-like DNA-binding domains"/>
    <property type="match status" value="1"/>
</dbReference>
<dbReference type="InterPro" id="IPR001387">
    <property type="entry name" value="Cro/C1-type_HTH"/>
</dbReference>
<evidence type="ECO:0000313" key="2">
    <source>
        <dbReference type="EMBL" id="MCK7615207.1"/>
    </source>
</evidence>
<accession>A0ABT0H1L9</accession>
<dbReference type="SUPFAM" id="SSF47413">
    <property type="entry name" value="lambda repressor-like DNA-binding domains"/>
    <property type="match status" value="1"/>
</dbReference>
<dbReference type="RefSeq" id="WP_248158276.1">
    <property type="nucleotide sequence ID" value="NZ_JALNMJ010000022.1"/>
</dbReference>
<dbReference type="InterPro" id="IPR010982">
    <property type="entry name" value="Lambda_DNA-bd_dom_sf"/>
</dbReference>
<evidence type="ECO:0000259" key="1">
    <source>
        <dbReference type="SMART" id="SM00530"/>
    </source>
</evidence>
<feature type="domain" description="HTH cro/C1-type" evidence="1">
    <location>
        <begin position="12"/>
        <end position="69"/>
    </location>
</feature>
<dbReference type="CDD" id="cd00093">
    <property type="entry name" value="HTH_XRE"/>
    <property type="match status" value="1"/>
</dbReference>
<dbReference type="EMBL" id="JALNMJ010000022">
    <property type="protein sequence ID" value="MCK7615207.1"/>
    <property type="molecule type" value="Genomic_DNA"/>
</dbReference>
<comment type="caution">
    <text evidence="2">The sequence shown here is derived from an EMBL/GenBank/DDBJ whole genome shotgun (WGS) entry which is preliminary data.</text>
</comment>
<reference evidence="2" key="1">
    <citation type="submission" date="2022-04" db="EMBL/GenBank/DDBJ databases">
        <title>Roseibium sp. CAU 1639 isolated from mud.</title>
        <authorList>
            <person name="Kim W."/>
        </authorList>
    </citation>
    <scope>NUCLEOTIDE SEQUENCE</scope>
    <source>
        <strain evidence="2">CAU 1639</strain>
    </source>
</reference>
<evidence type="ECO:0000313" key="3">
    <source>
        <dbReference type="Proteomes" id="UP001431221"/>
    </source>
</evidence>
<protein>
    <submittedName>
        <fullName evidence="2">Helix-turn-helix domain-containing protein</fullName>
    </submittedName>
</protein>
<dbReference type="SMART" id="SM00530">
    <property type="entry name" value="HTH_XRE"/>
    <property type="match status" value="1"/>
</dbReference>
<keyword evidence="3" id="KW-1185">Reference proteome</keyword>
<dbReference type="Proteomes" id="UP001431221">
    <property type="component" value="Unassembled WGS sequence"/>
</dbReference>
<proteinExistence type="predicted"/>
<name>A0ABT0H1L9_9HYPH</name>
<gene>
    <name evidence="2" type="ORF">M0H32_23830</name>
</gene>